<proteinExistence type="predicted"/>
<dbReference type="Proteomes" id="UP001189624">
    <property type="component" value="Chromosome 9"/>
</dbReference>
<gene>
    <name evidence="1" type="ORF">AYBTSS11_LOCUS27285</name>
</gene>
<reference evidence="1" key="1">
    <citation type="submission" date="2023-10" db="EMBL/GenBank/DDBJ databases">
        <authorList>
            <person name="Domelevo Entfellner J.-B."/>
        </authorList>
    </citation>
    <scope>NUCLEOTIDE SEQUENCE</scope>
</reference>
<keyword evidence="2" id="KW-1185">Reference proteome</keyword>
<dbReference type="EMBL" id="OY731406">
    <property type="protein sequence ID" value="CAJ1975182.1"/>
    <property type="molecule type" value="Genomic_DNA"/>
</dbReference>
<protein>
    <submittedName>
        <fullName evidence="1">Uncharacterized protein</fullName>
    </submittedName>
</protein>
<feature type="non-terminal residue" evidence="1">
    <location>
        <position position="1"/>
    </location>
</feature>
<evidence type="ECO:0000313" key="2">
    <source>
        <dbReference type="Proteomes" id="UP001189624"/>
    </source>
</evidence>
<dbReference type="Gramene" id="rna-AYBTSS11_LOCUS27285">
    <property type="protein sequence ID" value="CAJ1975182.1"/>
    <property type="gene ID" value="gene-AYBTSS11_LOCUS27285"/>
</dbReference>
<dbReference type="AlphaFoldDB" id="A0AA86TQC5"/>
<name>A0AA86TQC5_9FABA</name>
<accession>A0AA86TQC5</accession>
<organism evidence="1 2">
    <name type="scientific">Sphenostylis stenocarpa</name>
    <dbReference type="NCBI Taxonomy" id="92480"/>
    <lineage>
        <taxon>Eukaryota</taxon>
        <taxon>Viridiplantae</taxon>
        <taxon>Streptophyta</taxon>
        <taxon>Embryophyta</taxon>
        <taxon>Tracheophyta</taxon>
        <taxon>Spermatophyta</taxon>
        <taxon>Magnoliopsida</taxon>
        <taxon>eudicotyledons</taxon>
        <taxon>Gunneridae</taxon>
        <taxon>Pentapetalae</taxon>
        <taxon>rosids</taxon>
        <taxon>fabids</taxon>
        <taxon>Fabales</taxon>
        <taxon>Fabaceae</taxon>
        <taxon>Papilionoideae</taxon>
        <taxon>50 kb inversion clade</taxon>
        <taxon>NPAAA clade</taxon>
        <taxon>indigoferoid/millettioid clade</taxon>
        <taxon>Phaseoleae</taxon>
        <taxon>Sphenostylis</taxon>
    </lineage>
</organism>
<sequence>DQKIAIAQTINSHQYVQFDKETTTRTTSLAKSLTNQLNIPSTNLSNDEHQPLKEDM</sequence>
<evidence type="ECO:0000313" key="1">
    <source>
        <dbReference type="EMBL" id="CAJ1975182.1"/>
    </source>
</evidence>